<feature type="transmembrane region" description="Helical" evidence="1">
    <location>
        <begin position="169"/>
        <end position="190"/>
    </location>
</feature>
<dbReference type="InterPro" id="IPR043748">
    <property type="entry name" value="DUF5693"/>
</dbReference>
<keyword evidence="1" id="KW-0812">Transmembrane</keyword>
<keyword evidence="1" id="KW-0472">Membrane</keyword>
<dbReference type="RefSeq" id="WP_135402583.1">
    <property type="nucleotide sequence ID" value="NZ_SRME01000001.1"/>
</dbReference>
<dbReference type="AlphaFoldDB" id="A0A4Z0W7Y3"/>
<dbReference type="Pfam" id="PF18949">
    <property type="entry name" value="DUF5693"/>
    <property type="match status" value="1"/>
</dbReference>
<dbReference type="Proteomes" id="UP000297288">
    <property type="component" value="Unassembled WGS sequence"/>
</dbReference>
<organism evidence="2 3">
    <name type="scientific">Geotoga petraea</name>
    <dbReference type="NCBI Taxonomy" id="28234"/>
    <lineage>
        <taxon>Bacteria</taxon>
        <taxon>Thermotogati</taxon>
        <taxon>Thermotogota</taxon>
        <taxon>Thermotogae</taxon>
        <taxon>Petrotogales</taxon>
        <taxon>Petrotogaceae</taxon>
        <taxon>Geotoga</taxon>
    </lineage>
</organism>
<protein>
    <submittedName>
        <fullName evidence="2">Uncharacterized protein</fullName>
    </submittedName>
</protein>
<feature type="transmembrane region" description="Helical" evidence="1">
    <location>
        <begin position="254"/>
        <end position="273"/>
    </location>
</feature>
<proteinExistence type="predicted"/>
<feature type="transmembrane region" description="Helical" evidence="1">
    <location>
        <begin position="226"/>
        <end position="247"/>
    </location>
</feature>
<dbReference type="EMBL" id="SRME01000001">
    <property type="protein sequence ID" value="TGG89134.1"/>
    <property type="molecule type" value="Genomic_DNA"/>
</dbReference>
<name>A0A4Z0W7Y3_9BACT</name>
<feature type="transmembrane region" description="Helical" evidence="1">
    <location>
        <begin position="279"/>
        <end position="299"/>
    </location>
</feature>
<evidence type="ECO:0000313" key="2">
    <source>
        <dbReference type="EMBL" id="TGG89134.1"/>
    </source>
</evidence>
<feature type="transmembrane region" description="Helical" evidence="1">
    <location>
        <begin position="7"/>
        <end position="26"/>
    </location>
</feature>
<reference evidence="2 3" key="1">
    <citation type="submission" date="2019-04" db="EMBL/GenBank/DDBJ databases">
        <title>Draft genome sequence data and analysis of a Fermenting Bacterium, Geotoga petraea strain HO-Geo1, isolated from heavy-oil petroleum reservoir in Russia.</title>
        <authorList>
            <person name="Grouzdev D.S."/>
            <person name="Semenova E.M."/>
            <person name="Sokolova D.S."/>
            <person name="Tourova T.P."/>
            <person name="Poltaraus A.B."/>
            <person name="Nazina T.N."/>
        </authorList>
    </citation>
    <scope>NUCLEOTIDE SEQUENCE [LARGE SCALE GENOMIC DNA]</scope>
    <source>
        <strain evidence="2 3">HO-Geo1</strain>
    </source>
</reference>
<dbReference type="OrthoDB" id="3805529at2"/>
<feature type="transmembrane region" description="Helical" evidence="1">
    <location>
        <begin position="373"/>
        <end position="397"/>
    </location>
</feature>
<accession>A0A4Z0W7Y3</accession>
<comment type="caution">
    <text evidence="2">The sequence shown here is derived from an EMBL/GenBank/DDBJ whole genome shotgun (WGS) entry which is preliminary data.</text>
</comment>
<sequence>MKKFKKIFLYINIIFSIIFTIFISYYDFKNTQDYSFINKEVIEKNSIIMIKVDNQKEFLENIKNYDHIFIAEFSPSDEVFLKVKNSLTDEFLKKIKYVHYIKPEELDKYSNDIVVRRFIRAFEERKIQYFYIPDHEKKASLVENIEKYLGEPAYYKDIEQSYSGEYLKYISNILISANLLIYMPIFFMLYFVSLLFFYNWSFTIAGLFLSYIIFFKISNKNVLKIVLYSIIFGILIYASGFDFNFIFKLNTIRGVKIVLLGLPFFIFIKYLYSKKFDKFYKSDIIILIIGLLGVFLYLIRSNNWGFVLDIERQIRDFLDQYLIARPRTKELISYFFFFTKPFDTYFGKLIWILGKSILPVSIINTFLHFHTPIYLGILRTVNAFLIALIILVFIIMIKKLIYFRGKS</sequence>
<evidence type="ECO:0000256" key="1">
    <source>
        <dbReference type="SAM" id="Phobius"/>
    </source>
</evidence>
<evidence type="ECO:0000313" key="3">
    <source>
        <dbReference type="Proteomes" id="UP000297288"/>
    </source>
</evidence>
<keyword evidence="1" id="KW-1133">Transmembrane helix</keyword>
<feature type="transmembrane region" description="Helical" evidence="1">
    <location>
        <begin position="197"/>
        <end position="214"/>
    </location>
</feature>
<gene>
    <name evidence="2" type="ORF">E4650_02780</name>
</gene>